<reference evidence="2 3" key="1">
    <citation type="journal article" date="2020" name="ISME J.">
        <title>Uncovering the hidden diversity of litter-decomposition mechanisms in mushroom-forming fungi.</title>
        <authorList>
            <person name="Floudas D."/>
            <person name="Bentzer J."/>
            <person name="Ahren D."/>
            <person name="Johansson T."/>
            <person name="Persson P."/>
            <person name="Tunlid A."/>
        </authorList>
    </citation>
    <scope>NUCLEOTIDE SEQUENCE [LARGE SCALE GENOMIC DNA]</scope>
    <source>
        <strain evidence="2 3">CBS 661.87</strain>
    </source>
</reference>
<sequence length="95" mass="9563">MSFPSKPVAIKSPRLAPIEPPEAGAPASLPASVGTPNLHALRAQYAGTPPPPNIPLRGITPTPNQRTGSPATTSLVPTTSDTPSSLRPGPQVVGG</sequence>
<evidence type="ECO:0000313" key="2">
    <source>
        <dbReference type="EMBL" id="KAF5365848.1"/>
    </source>
</evidence>
<name>A0A8H5GIV3_9AGAR</name>
<dbReference type="EMBL" id="JAACJP010000100">
    <property type="protein sequence ID" value="KAF5365848.1"/>
    <property type="molecule type" value="Genomic_DNA"/>
</dbReference>
<feature type="region of interest" description="Disordered" evidence="1">
    <location>
        <begin position="1"/>
        <end position="95"/>
    </location>
</feature>
<keyword evidence="3" id="KW-1185">Reference proteome</keyword>
<evidence type="ECO:0000256" key="1">
    <source>
        <dbReference type="SAM" id="MobiDB-lite"/>
    </source>
</evidence>
<evidence type="ECO:0000313" key="3">
    <source>
        <dbReference type="Proteomes" id="UP000565441"/>
    </source>
</evidence>
<accession>A0A8H5GIV3</accession>
<comment type="caution">
    <text evidence="2">The sequence shown here is derived from an EMBL/GenBank/DDBJ whole genome shotgun (WGS) entry which is preliminary data.</text>
</comment>
<protein>
    <submittedName>
        <fullName evidence="2">Uncharacterized protein</fullName>
    </submittedName>
</protein>
<gene>
    <name evidence="2" type="ORF">D9615_010635</name>
</gene>
<proteinExistence type="predicted"/>
<feature type="compositionally biased region" description="Polar residues" evidence="1">
    <location>
        <begin position="61"/>
        <end position="85"/>
    </location>
</feature>
<dbReference type="OrthoDB" id="1684102at2759"/>
<dbReference type="Proteomes" id="UP000565441">
    <property type="component" value="Unassembled WGS sequence"/>
</dbReference>
<dbReference type="AlphaFoldDB" id="A0A8H5GIV3"/>
<organism evidence="2 3">
    <name type="scientific">Tricholomella constricta</name>
    <dbReference type="NCBI Taxonomy" id="117010"/>
    <lineage>
        <taxon>Eukaryota</taxon>
        <taxon>Fungi</taxon>
        <taxon>Dikarya</taxon>
        <taxon>Basidiomycota</taxon>
        <taxon>Agaricomycotina</taxon>
        <taxon>Agaricomycetes</taxon>
        <taxon>Agaricomycetidae</taxon>
        <taxon>Agaricales</taxon>
        <taxon>Tricholomatineae</taxon>
        <taxon>Lyophyllaceae</taxon>
        <taxon>Tricholomella</taxon>
    </lineage>
</organism>